<protein>
    <recommendedName>
        <fullName evidence="2">Anti-sigma factor antagonist</fullName>
    </recommendedName>
</protein>
<gene>
    <name evidence="4" type="ORF">ENO59_05415</name>
</gene>
<comment type="similarity">
    <text evidence="1 2">Belongs to the anti-sigma-factor antagonist family.</text>
</comment>
<proteinExistence type="inferred from homology"/>
<feature type="domain" description="STAS" evidence="3">
    <location>
        <begin position="4"/>
        <end position="113"/>
    </location>
</feature>
<dbReference type="GO" id="GO:0043856">
    <property type="term" value="F:anti-sigma factor antagonist activity"/>
    <property type="evidence" value="ECO:0007669"/>
    <property type="project" value="InterPro"/>
</dbReference>
<dbReference type="PROSITE" id="PS50801">
    <property type="entry name" value="STAS"/>
    <property type="match status" value="1"/>
</dbReference>
<sequence length="127" mass="14168">MSNFSVGFRTHEDIQILDLHGELDAHTAPELEAALQQCLKEGHHQILINGRNLDYISSAGLGVFMAYIEEIREKGGDLKIAELKPNVYNVFDLLGFPLLFDIVPTEAEALARFARQERPVPPSSLKP</sequence>
<dbReference type="CDD" id="cd07043">
    <property type="entry name" value="STAS_anti-anti-sigma_factors"/>
    <property type="match status" value="1"/>
</dbReference>
<dbReference type="InterPro" id="IPR003658">
    <property type="entry name" value="Anti-sigma_ant"/>
</dbReference>
<name>A0A7V2B099_RHOMR</name>
<dbReference type="EMBL" id="DSGB01000004">
    <property type="protein sequence ID" value="HER95940.1"/>
    <property type="molecule type" value="Genomic_DNA"/>
</dbReference>
<accession>A0A7V2B099</accession>
<dbReference type="InterPro" id="IPR036513">
    <property type="entry name" value="STAS_dom_sf"/>
</dbReference>
<dbReference type="PANTHER" id="PTHR33495">
    <property type="entry name" value="ANTI-SIGMA FACTOR ANTAGONIST TM_1081-RELATED-RELATED"/>
    <property type="match status" value="1"/>
</dbReference>
<evidence type="ECO:0000256" key="1">
    <source>
        <dbReference type="ARBA" id="ARBA00009013"/>
    </source>
</evidence>
<evidence type="ECO:0000313" key="4">
    <source>
        <dbReference type="EMBL" id="HER95940.1"/>
    </source>
</evidence>
<comment type="caution">
    <text evidence="4">The sequence shown here is derived from an EMBL/GenBank/DDBJ whole genome shotgun (WGS) entry which is preliminary data.</text>
</comment>
<dbReference type="Gene3D" id="3.30.750.24">
    <property type="entry name" value="STAS domain"/>
    <property type="match status" value="1"/>
</dbReference>
<dbReference type="NCBIfam" id="TIGR00377">
    <property type="entry name" value="ant_ant_sig"/>
    <property type="match status" value="1"/>
</dbReference>
<reference evidence="4" key="1">
    <citation type="journal article" date="2020" name="mSystems">
        <title>Genome- and Community-Level Interaction Insights into Carbon Utilization and Element Cycling Functions of Hydrothermarchaeota in Hydrothermal Sediment.</title>
        <authorList>
            <person name="Zhou Z."/>
            <person name="Liu Y."/>
            <person name="Xu W."/>
            <person name="Pan J."/>
            <person name="Luo Z.H."/>
            <person name="Li M."/>
        </authorList>
    </citation>
    <scope>NUCLEOTIDE SEQUENCE [LARGE SCALE GENOMIC DNA]</scope>
    <source>
        <strain evidence="4">SpSt-143</strain>
    </source>
</reference>
<dbReference type="InterPro" id="IPR002645">
    <property type="entry name" value="STAS_dom"/>
</dbReference>
<dbReference type="AlphaFoldDB" id="A0A7V2B099"/>
<organism evidence="4">
    <name type="scientific">Rhodothermus marinus</name>
    <name type="common">Rhodothermus obamensis</name>
    <dbReference type="NCBI Taxonomy" id="29549"/>
    <lineage>
        <taxon>Bacteria</taxon>
        <taxon>Pseudomonadati</taxon>
        <taxon>Rhodothermota</taxon>
        <taxon>Rhodothermia</taxon>
        <taxon>Rhodothermales</taxon>
        <taxon>Rhodothermaceae</taxon>
        <taxon>Rhodothermus</taxon>
    </lineage>
</organism>
<evidence type="ECO:0000256" key="2">
    <source>
        <dbReference type="RuleBase" id="RU003749"/>
    </source>
</evidence>
<evidence type="ECO:0000259" key="3">
    <source>
        <dbReference type="PROSITE" id="PS50801"/>
    </source>
</evidence>
<dbReference type="SUPFAM" id="SSF52091">
    <property type="entry name" value="SpoIIaa-like"/>
    <property type="match status" value="1"/>
</dbReference>
<dbReference type="Pfam" id="PF01740">
    <property type="entry name" value="STAS"/>
    <property type="match status" value="1"/>
</dbReference>